<feature type="compositionally biased region" description="Low complexity" evidence="7">
    <location>
        <begin position="521"/>
        <end position="531"/>
    </location>
</feature>
<feature type="region of interest" description="Disordered" evidence="7">
    <location>
        <begin position="1013"/>
        <end position="1068"/>
    </location>
</feature>
<keyword evidence="3" id="KW-0238">DNA-binding</keyword>
<evidence type="ECO:0000313" key="10">
    <source>
        <dbReference type="Proteomes" id="UP000438429"/>
    </source>
</evidence>
<organism evidence="9 10">
    <name type="scientific">Scophthalmus maximus</name>
    <name type="common">Turbot</name>
    <name type="synonym">Psetta maxima</name>
    <dbReference type="NCBI Taxonomy" id="52904"/>
    <lineage>
        <taxon>Eukaryota</taxon>
        <taxon>Metazoa</taxon>
        <taxon>Chordata</taxon>
        <taxon>Craniata</taxon>
        <taxon>Vertebrata</taxon>
        <taxon>Euteleostomi</taxon>
        <taxon>Actinopterygii</taxon>
        <taxon>Neopterygii</taxon>
        <taxon>Teleostei</taxon>
        <taxon>Neoteleostei</taxon>
        <taxon>Acanthomorphata</taxon>
        <taxon>Carangaria</taxon>
        <taxon>Pleuronectiformes</taxon>
        <taxon>Pleuronectoidei</taxon>
        <taxon>Scophthalmidae</taxon>
        <taxon>Scophthalmus</taxon>
    </lineage>
</organism>
<comment type="caution">
    <text evidence="9">The sequence shown here is derived from an EMBL/GenBank/DDBJ whole genome shotgun (WGS) entry which is preliminary data.</text>
</comment>
<dbReference type="Gene3D" id="1.10.150.60">
    <property type="entry name" value="ARID DNA-binding domain"/>
    <property type="match status" value="1"/>
</dbReference>
<protein>
    <recommendedName>
        <fullName evidence="8">ARID domain-containing protein</fullName>
    </recommendedName>
</protein>
<sequence length="1248" mass="138931">MRGKGWTTVEKQRRPVDRAETERITPDSRVTYCSARSARGAWEDNKPHIYRPAHHSTLLVTCTSSIGPSNGNTFKDLHFRSLSIGLLVLWPIFEAYVDPPLDPYYVTLYCQSFLTSVGMQHEVIAVSEKVIVRLEDLVKWTVPDLSGWAHGLKTEPLKQSVLRELGTNGRREALHRYRESTLTSGLNFKDVQRERAQLGQEEDGQKVLVLSYPQYCRYRSVLARLREQPSSLLIDHTVLALGGITALGGSTRILHCRDTFEHPALLQNESICDEFAPNLKGRPRKKKLSISQKRDSQGPAQGQGSSWSTQGSPALAAQDPCSPESKTTTKVKPNCRTVPNGKCTPAAKHKANGLSKKSSAEEKERGKDKEKEKEERSEKREKKEEEISEESRAEEQAFLVALYKYMKDRDTAIERIPFLGFKQINLWTMFQAAQKLGGYELITVRRQWKHVYDELGGNPSSTSAATCTRRHYERLLLPYERHVRGEQDKPLPLAKPRKQECSQEKASGAKAKGVGAKKLKSPNNPNNPDNPKLGSKNERGETVKDQEQSQDSKEPEENHELSSAIKQEVFHRDEPILIEEEELHLILKKEESLAAEQPPSLCPKEPDSRAPHASLPLHTGPGPHPEWMQISEALQATLTCEQQTEGHFIPKTQYLPHRWDQNKSTGHVALPESSSRVKDSIVSHGGRVGKVLPMCKQADRQCIDLSTDSLKEKEDFGIIKKESSQGPAQTAAYCKSSQGVMSPLAKKKLLSQVCESNPFSFISPSVQPPPPTAASSLPVISVAEREDKRKDEEEVVGQRHGCVSDNIPEVAPIFRPSVIQHAQSSKPQQQATGGPAERSTAGELSETYSCRTSHHLQPQVNPPWQPYLPRTQAQDSGENTGEKLLQGPAAQPRSYAGDCYSSPHLHSLYRQTENCLSQERMVSFANGERRDHYNRDREGSQSFVCGALEQEGLAFRSHYSDRTQTLGESREADDEPRDFTISKPLSHRVSSFSKTSFCNLPYSIMHQGLDSHPKACRVPPMTISPPKQSSAESSQPFPSPKSSSDSSLTIPIRPSKRSLVESNNDEVPERKVRVVTPIHPAGSIRRSDPEELKAAEPAHAVHLNNQLPEGHPTTTYPLPHATHLYPGMYPPGSLVSPGTHDGLQQHPSLQYLKSQSAVSPLVPSLAFHPMMLHRQLLASSPSPHHFYRHPGGAALYGDLLHHLYPLSTLPPPQMSSVHPSTRLASVLYVFSSSDDKVPDSIKYACHAP</sequence>
<keyword evidence="5" id="KW-0804">Transcription</keyword>
<accession>A0A6A4S7B9</accession>
<name>A0A6A4S7B9_SCOMX</name>
<feature type="region of interest" description="Disordered" evidence="7">
    <location>
        <begin position="481"/>
        <end position="567"/>
    </location>
</feature>
<evidence type="ECO:0000256" key="3">
    <source>
        <dbReference type="ARBA" id="ARBA00023125"/>
    </source>
</evidence>
<feature type="compositionally biased region" description="Low complexity" evidence="7">
    <location>
        <begin position="1033"/>
        <end position="1047"/>
    </location>
</feature>
<proteinExistence type="predicted"/>
<dbReference type="GO" id="GO:0005634">
    <property type="term" value="C:nucleus"/>
    <property type="evidence" value="ECO:0007669"/>
    <property type="project" value="UniProtKB-SubCell"/>
</dbReference>
<keyword evidence="4" id="KW-0010">Activator</keyword>
<feature type="compositionally biased region" description="Low complexity" evidence="7">
    <location>
        <begin position="505"/>
        <end position="514"/>
    </location>
</feature>
<dbReference type="InterPro" id="IPR036431">
    <property type="entry name" value="ARID_dom_sf"/>
</dbReference>
<evidence type="ECO:0000259" key="8">
    <source>
        <dbReference type="PROSITE" id="PS51011"/>
    </source>
</evidence>
<dbReference type="SMART" id="SM01014">
    <property type="entry name" value="ARID"/>
    <property type="match status" value="1"/>
</dbReference>
<keyword evidence="6" id="KW-0539">Nucleus</keyword>
<dbReference type="InterPro" id="IPR051232">
    <property type="entry name" value="ARID/SWI1_ChromRemod"/>
</dbReference>
<feature type="compositionally biased region" description="Basic and acidic residues" evidence="7">
    <location>
        <begin position="358"/>
        <end position="391"/>
    </location>
</feature>
<dbReference type="CDD" id="cd16869">
    <property type="entry name" value="ARID_ARID5"/>
    <property type="match status" value="1"/>
</dbReference>
<dbReference type="Proteomes" id="UP000438429">
    <property type="component" value="Unassembled WGS sequence"/>
</dbReference>
<dbReference type="GO" id="GO:0006357">
    <property type="term" value="P:regulation of transcription by RNA polymerase II"/>
    <property type="evidence" value="ECO:0007669"/>
    <property type="project" value="TreeGrafter"/>
</dbReference>
<reference evidence="9 10" key="1">
    <citation type="submission" date="2019-06" db="EMBL/GenBank/DDBJ databases">
        <title>Draft genomes of female and male turbot (Scophthalmus maximus).</title>
        <authorList>
            <person name="Xu H."/>
            <person name="Xu X.-W."/>
            <person name="Shao C."/>
            <person name="Chen S."/>
        </authorList>
    </citation>
    <scope>NUCLEOTIDE SEQUENCE [LARGE SCALE GENOMIC DNA]</scope>
    <source>
        <strain evidence="9">Ysfricsl-2016a</strain>
        <tissue evidence="9">Blood</tissue>
    </source>
</reference>
<dbReference type="InterPro" id="IPR001606">
    <property type="entry name" value="ARID_dom"/>
</dbReference>
<dbReference type="FunFam" id="1.10.150.60:FF:000004">
    <property type="entry name" value="AT-rich interactive domain-containing protein 5B"/>
    <property type="match status" value="1"/>
</dbReference>
<gene>
    <name evidence="9" type="ORF">F2P81_019843</name>
</gene>
<dbReference type="SUPFAM" id="SSF46774">
    <property type="entry name" value="ARID-like"/>
    <property type="match status" value="1"/>
</dbReference>
<dbReference type="SMART" id="SM00501">
    <property type="entry name" value="BRIGHT"/>
    <property type="match status" value="1"/>
</dbReference>
<evidence type="ECO:0000313" key="9">
    <source>
        <dbReference type="EMBL" id="KAF0027102.1"/>
    </source>
</evidence>
<feature type="region of interest" description="Disordered" evidence="7">
    <location>
        <begin position="820"/>
        <end position="895"/>
    </location>
</feature>
<feature type="region of interest" description="Disordered" evidence="7">
    <location>
        <begin position="276"/>
        <end position="391"/>
    </location>
</feature>
<evidence type="ECO:0000256" key="7">
    <source>
        <dbReference type="SAM" id="MobiDB-lite"/>
    </source>
</evidence>
<dbReference type="GO" id="GO:0000976">
    <property type="term" value="F:transcription cis-regulatory region binding"/>
    <property type="evidence" value="ECO:0007669"/>
    <property type="project" value="TreeGrafter"/>
</dbReference>
<feature type="compositionally biased region" description="Low complexity" evidence="7">
    <location>
        <begin position="302"/>
        <end position="312"/>
    </location>
</feature>
<feature type="compositionally biased region" description="Polar residues" evidence="7">
    <location>
        <begin position="820"/>
        <end position="832"/>
    </location>
</feature>
<evidence type="ECO:0000256" key="2">
    <source>
        <dbReference type="ARBA" id="ARBA00023015"/>
    </source>
</evidence>
<feature type="compositionally biased region" description="Basic and acidic residues" evidence="7">
    <location>
        <begin position="535"/>
        <end position="560"/>
    </location>
</feature>
<feature type="region of interest" description="Disordered" evidence="7">
    <location>
        <begin position="962"/>
        <end position="982"/>
    </location>
</feature>
<evidence type="ECO:0000256" key="1">
    <source>
        <dbReference type="ARBA" id="ARBA00004123"/>
    </source>
</evidence>
<evidence type="ECO:0000256" key="5">
    <source>
        <dbReference type="ARBA" id="ARBA00023163"/>
    </source>
</evidence>
<evidence type="ECO:0000256" key="4">
    <source>
        <dbReference type="ARBA" id="ARBA00023159"/>
    </source>
</evidence>
<dbReference type="PANTHER" id="PTHR13964">
    <property type="entry name" value="RBP-RELATED"/>
    <property type="match status" value="1"/>
</dbReference>
<dbReference type="EMBL" id="VEVO01000018">
    <property type="protein sequence ID" value="KAF0027102.1"/>
    <property type="molecule type" value="Genomic_DNA"/>
</dbReference>
<comment type="subcellular location">
    <subcellularLocation>
        <location evidence="1">Nucleus</location>
    </subcellularLocation>
</comment>
<dbReference type="PANTHER" id="PTHR13964:SF37">
    <property type="entry name" value="AT-RICH INTERACTIVE DOMAIN-CONTAINING PROTEIN 5B"/>
    <property type="match status" value="1"/>
</dbReference>
<dbReference type="PROSITE" id="PS51011">
    <property type="entry name" value="ARID"/>
    <property type="match status" value="1"/>
</dbReference>
<keyword evidence="2" id="KW-0805">Transcription regulation</keyword>
<feature type="domain" description="ARID" evidence="8">
    <location>
        <begin position="392"/>
        <end position="484"/>
    </location>
</feature>
<feature type="compositionally biased region" description="Basic and acidic residues" evidence="7">
    <location>
        <begin position="10"/>
        <end position="21"/>
    </location>
</feature>
<dbReference type="AlphaFoldDB" id="A0A6A4S7B9"/>
<feature type="compositionally biased region" description="Polar residues" evidence="7">
    <location>
        <begin position="846"/>
        <end position="859"/>
    </location>
</feature>
<dbReference type="Pfam" id="PF01388">
    <property type="entry name" value="ARID"/>
    <property type="match status" value="1"/>
</dbReference>
<feature type="region of interest" description="Disordered" evidence="7">
    <location>
        <begin position="1"/>
        <end position="21"/>
    </location>
</feature>
<feature type="region of interest" description="Disordered" evidence="7">
    <location>
        <begin position="595"/>
        <end position="622"/>
    </location>
</feature>
<evidence type="ECO:0000256" key="6">
    <source>
        <dbReference type="ARBA" id="ARBA00023242"/>
    </source>
</evidence>